<dbReference type="Gene3D" id="1.10.510.10">
    <property type="entry name" value="Transferase(Phosphotransferase) domain 1"/>
    <property type="match status" value="1"/>
</dbReference>
<dbReference type="PANTHER" id="PTHR24353">
    <property type="entry name" value="CYCLIC NUCLEOTIDE-DEPENDENT PROTEIN KINASE"/>
    <property type="match status" value="1"/>
</dbReference>
<dbReference type="FunFam" id="1.10.510.10:FF:000005">
    <property type="entry name" value="cAMP-dependent protein kinase catalytic subunit alpha"/>
    <property type="match status" value="1"/>
</dbReference>
<evidence type="ECO:0000256" key="3">
    <source>
        <dbReference type="ARBA" id="ARBA00022741"/>
    </source>
</evidence>
<dbReference type="InterPro" id="IPR000719">
    <property type="entry name" value="Prot_kinase_dom"/>
</dbReference>
<keyword evidence="4" id="KW-0418">Kinase</keyword>
<dbReference type="PROSITE" id="PS51285">
    <property type="entry name" value="AGC_KINASE_CTER"/>
    <property type="match status" value="1"/>
</dbReference>
<dbReference type="Gene3D" id="3.30.200.20">
    <property type="entry name" value="Phosphorylase Kinase, domain 1"/>
    <property type="match status" value="1"/>
</dbReference>
<evidence type="ECO:0000259" key="7">
    <source>
        <dbReference type="PROSITE" id="PS51285"/>
    </source>
</evidence>
<dbReference type="PROSITE" id="PS50011">
    <property type="entry name" value="PROTEIN_KINASE_DOM"/>
    <property type="match status" value="1"/>
</dbReference>
<evidence type="ECO:0000256" key="2">
    <source>
        <dbReference type="ARBA" id="ARBA00022679"/>
    </source>
</evidence>
<reference evidence="8" key="1">
    <citation type="submission" date="2020-05" db="UniProtKB">
        <authorList>
            <consortium name="EnsemblMetazoa"/>
        </authorList>
    </citation>
    <scope>IDENTIFICATION</scope>
    <source>
        <strain evidence="8">BB02</strain>
    </source>
</reference>
<keyword evidence="3" id="KW-0547">Nucleotide-binding</keyword>
<dbReference type="GO" id="GO:0005952">
    <property type="term" value="C:cAMP-dependent protein kinase complex"/>
    <property type="evidence" value="ECO:0007669"/>
    <property type="project" value="TreeGrafter"/>
</dbReference>
<dbReference type="GO" id="GO:0005524">
    <property type="term" value="F:ATP binding"/>
    <property type="evidence" value="ECO:0007669"/>
    <property type="project" value="UniProtKB-KW"/>
</dbReference>
<dbReference type="STRING" id="6526.A0A2C9JQU4"/>
<gene>
    <name evidence="8" type="primary">106064116</name>
</gene>
<accession>A0A2C9JQU4</accession>
<name>A0A2C9JQU4_BIOGL</name>
<keyword evidence="5" id="KW-0067">ATP-binding</keyword>
<evidence type="ECO:0000256" key="1">
    <source>
        <dbReference type="ARBA" id="ARBA00022527"/>
    </source>
</evidence>
<dbReference type="GO" id="GO:0004691">
    <property type="term" value="F:cAMP-dependent protein kinase activity"/>
    <property type="evidence" value="ECO:0007669"/>
    <property type="project" value="TreeGrafter"/>
</dbReference>
<evidence type="ECO:0000259" key="6">
    <source>
        <dbReference type="PROSITE" id="PS50011"/>
    </source>
</evidence>
<dbReference type="SMART" id="SM00133">
    <property type="entry name" value="S_TK_X"/>
    <property type="match status" value="1"/>
</dbReference>
<dbReference type="InterPro" id="IPR008271">
    <property type="entry name" value="Ser/Thr_kinase_AS"/>
</dbReference>
<dbReference type="Pfam" id="PF00069">
    <property type="entry name" value="Pkinase"/>
    <property type="match status" value="1"/>
</dbReference>
<dbReference type="EnsemblMetazoa" id="BGLB006519-RB">
    <property type="protein sequence ID" value="BGLB006519-PB"/>
    <property type="gene ID" value="BGLB006519"/>
</dbReference>
<evidence type="ECO:0000256" key="5">
    <source>
        <dbReference type="ARBA" id="ARBA00022840"/>
    </source>
</evidence>
<dbReference type="VEuPathDB" id="VectorBase:BGLAX_032296"/>
<organism evidence="8 9">
    <name type="scientific">Biomphalaria glabrata</name>
    <name type="common">Bloodfluke planorb</name>
    <name type="synonym">Freshwater snail</name>
    <dbReference type="NCBI Taxonomy" id="6526"/>
    <lineage>
        <taxon>Eukaryota</taxon>
        <taxon>Metazoa</taxon>
        <taxon>Spiralia</taxon>
        <taxon>Lophotrochozoa</taxon>
        <taxon>Mollusca</taxon>
        <taxon>Gastropoda</taxon>
        <taxon>Heterobranchia</taxon>
        <taxon>Euthyneura</taxon>
        <taxon>Panpulmonata</taxon>
        <taxon>Hygrophila</taxon>
        <taxon>Lymnaeoidea</taxon>
        <taxon>Planorbidae</taxon>
        <taxon>Biomphalaria</taxon>
    </lineage>
</organism>
<dbReference type="OrthoDB" id="63267at2759"/>
<keyword evidence="1" id="KW-0723">Serine/threonine-protein kinase</keyword>
<feature type="domain" description="AGC-kinase C-terminal" evidence="7">
    <location>
        <begin position="146"/>
        <end position="198"/>
    </location>
</feature>
<evidence type="ECO:0000313" key="8">
    <source>
        <dbReference type="EnsemblMetazoa" id="BGLB006519-PB"/>
    </source>
</evidence>
<dbReference type="Proteomes" id="UP000076420">
    <property type="component" value="Unassembled WGS sequence"/>
</dbReference>
<evidence type="ECO:0000256" key="4">
    <source>
        <dbReference type="ARBA" id="ARBA00022777"/>
    </source>
</evidence>
<proteinExistence type="predicted"/>
<dbReference type="PROSITE" id="PS00108">
    <property type="entry name" value="PROTEIN_KINASE_ST"/>
    <property type="match status" value="1"/>
</dbReference>
<evidence type="ECO:0008006" key="10">
    <source>
        <dbReference type="Google" id="ProtNLM"/>
    </source>
</evidence>
<dbReference type="PANTHER" id="PTHR24353:SF153">
    <property type="entry name" value="CAMP-DEPENDENT PROTEIN KINASE CATALYTIC SUBUNIT 1"/>
    <property type="match status" value="1"/>
</dbReference>
<dbReference type="KEGG" id="bgt:106064116"/>
<dbReference type="SMART" id="SM00220">
    <property type="entry name" value="S_TKc"/>
    <property type="match status" value="1"/>
</dbReference>
<keyword evidence="2" id="KW-0808">Transferase</keyword>
<dbReference type="InterPro" id="IPR000961">
    <property type="entry name" value="AGC-kinase_C"/>
</dbReference>
<feature type="domain" description="Protein kinase" evidence="6">
    <location>
        <begin position="1"/>
        <end position="145"/>
    </location>
</feature>
<dbReference type="VEuPathDB" id="VectorBase:BGLB006519"/>
<dbReference type="AlphaFoldDB" id="A0A2C9JQU4"/>
<sequence>MALQYLHNANVLYRDLKPENLLVDSTGYIKMADFGFAKRVHQTWTLCGTPQYIAPEMILNKGYGKSVDYWGLGILIYEMVAGYVPFDHKTPIRLYELIVECNVSYPSHFKPNLTSLLSKLIQTDVTKRFGNLKDGAFDIINHNWYKEVDFRKIITKAYQAPWIPHLKSDTDTSNFERNKEESISILKVDRYAEEFADF</sequence>
<dbReference type="SUPFAM" id="SSF56112">
    <property type="entry name" value="Protein kinase-like (PK-like)"/>
    <property type="match status" value="1"/>
</dbReference>
<dbReference type="InterPro" id="IPR011009">
    <property type="entry name" value="Kinase-like_dom_sf"/>
</dbReference>
<dbReference type="GO" id="GO:0005829">
    <property type="term" value="C:cytosol"/>
    <property type="evidence" value="ECO:0007669"/>
    <property type="project" value="TreeGrafter"/>
</dbReference>
<dbReference type="GO" id="GO:0005634">
    <property type="term" value="C:nucleus"/>
    <property type="evidence" value="ECO:0007669"/>
    <property type="project" value="TreeGrafter"/>
</dbReference>
<protein>
    <recommendedName>
        <fullName evidence="10">Protein kinase domain-containing protein</fullName>
    </recommendedName>
</protein>
<evidence type="ECO:0000313" key="9">
    <source>
        <dbReference type="Proteomes" id="UP000076420"/>
    </source>
</evidence>